<keyword evidence="1" id="KW-0175">Coiled coil</keyword>
<evidence type="ECO:0000256" key="1">
    <source>
        <dbReference type="SAM" id="Coils"/>
    </source>
</evidence>
<proteinExistence type="predicted"/>
<dbReference type="EMBL" id="CAJVPZ010000520">
    <property type="protein sequence ID" value="CAG8467765.1"/>
    <property type="molecule type" value="Genomic_DNA"/>
</dbReference>
<protein>
    <submittedName>
        <fullName evidence="2">19075_t:CDS:1</fullName>
    </submittedName>
</protein>
<reference evidence="2" key="1">
    <citation type="submission" date="2021-06" db="EMBL/GenBank/DDBJ databases">
        <authorList>
            <person name="Kallberg Y."/>
            <person name="Tangrot J."/>
            <person name="Rosling A."/>
        </authorList>
    </citation>
    <scope>NUCLEOTIDE SEQUENCE</scope>
    <source>
        <strain evidence="2">IN212</strain>
    </source>
</reference>
<feature type="coiled-coil region" evidence="1">
    <location>
        <begin position="71"/>
        <end position="98"/>
    </location>
</feature>
<feature type="coiled-coil region" evidence="1">
    <location>
        <begin position="2"/>
        <end position="36"/>
    </location>
</feature>
<sequence>MLNKLIQKQQELEEEVASLKAQNKELIRQHLILRRQLLENQIVILEGIIKSNLAVGVYLLKKGIFATIDDYNSYVDNNKRIEEVIANYRTEIVQIERQLATPEQQTQVEFPSKYYKERNNVSIKHTLMKLF</sequence>
<dbReference type="Proteomes" id="UP000789396">
    <property type="component" value="Unassembled WGS sequence"/>
</dbReference>
<gene>
    <name evidence="2" type="ORF">RFULGI_LOCUS976</name>
</gene>
<evidence type="ECO:0000313" key="3">
    <source>
        <dbReference type="Proteomes" id="UP000789396"/>
    </source>
</evidence>
<keyword evidence="3" id="KW-1185">Reference proteome</keyword>
<name>A0A9N8Z5U0_9GLOM</name>
<evidence type="ECO:0000313" key="2">
    <source>
        <dbReference type="EMBL" id="CAG8467765.1"/>
    </source>
</evidence>
<organism evidence="2 3">
    <name type="scientific">Racocetra fulgida</name>
    <dbReference type="NCBI Taxonomy" id="60492"/>
    <lineage>
        <taxon>Eukaryota</taxon>
        <taxon>Fungi</taxon>
        <taxon>Fungi incertae sedis</taxon>
        <taxon>Mucoromycota</taxon>
        <taxon>Glomeromycotina</taxon>
        <taxon>Glomeromycetes</taxon>
        <taxon>Diversisporales</taxon>
        <taxon>Gigasporaceae</taxon>
        <taxon>Racocetra</taxon>
    </lineage>
</organism>
<dbReference type="AlphaFoldDB" id="A0A9N8Z5U0"/>
<comment type="caution">
    <text evidence="2">The sequence shown here is derived from an EMBL/GenBank/DDBJ whole genome shotgun (WGS) entry which is preliminary data.</text>
</comment>
<accession>A0A9N8Z5U0</accession>